<dbReference type="GO" id="GO:0005886">
    <property type="term" value="C:plasma membrane"/>
    <property type="evidence" value="ECO:0007669"/>
    <property type="project" value="UniProtKB-SubCell"/>
</dbReference>
<feature type="transmembrane region" description="Helical" evidence="8">
    <location>
        <begin position="606"/>
        <end position="626"/>
    </location>
</feature>
<keyword evidence="11" id="KW-1185">Reference proteome</keyword>
<comment type="caution">
    <text evidence="10">The sequence shown here is derived from an EMBL/GenBank/DDBJ whole genome shotgun (WGS) entry which is preliminary data.</text>
</comment>
<feature type="transmembrane region" description="Helical" evidence="8">
    <location>
        <begin position="313"/>
        <end position="334"/>
    </location>
</feature>
<sequence length="755" mass="78125">MRAEATAAHGGSPDDGSAGSGPPGGAAAGGGGTPRSRRLALPWATVALWVVLLALLGPFAGQLSGETEDDSLAYLPDSAESTEVAQIVRELPGGGTDDVILVHQREDGLTGEDLAVADRQAETVADRLEVVGDLTDPVVSEDGTTAFRAISLAPDQQVPGGGEDAEDDPAAAAVELVRDIVAQDLPEGLTAQVGGPAAIGADAGSVFQSIDLTLTLATVAVVTVLLIVIYRSPLLWLLPLVCVGIAAMAAMAAVYALVQIFGITVSTQASSIMTVLVFGAGTDYALLLVARYRDELREHRVPYEAMRTALRGCVPALLASSGTVAAGLLCLMAADHNSSNGLGPVGAAGVLCALLVMISLLPALLVLCGRRVFWPLVPEYGSEPGGRGNIFARMGTSVSRRPTALLAGGLILLGALSLGNLNLPGPLKDEDFFTQTPDSVVAMQTLADAFPGQSTQPITVVADSDHADAAVAAAEETDGVARVVPGRTADGWTEINVFAEGASDSPEERDTVRELRDSLGAVDGRGALVGGNTAQAVDLDDTNARDRVVVIPLVLISVLLILVMLFRSLVAAALVLTAVVVSWGAALGLGGLFFGPVFGFAGMDGWIPLLTFAFSVSLGVDYGIFLMHRMREEALRGAETREAVLIALRKTGGVIASAGIVLAATFGVLMSLPLVVMVELGFVVAVGVLMDTFLVRPYLLTSACWLLDRRMWWPGALSRPGGAAGGGSPRCPSARRCCRARPARCRTRGPAARRR</sequence>
<feature type="transmembrane region" description="Helical" evidence="8">
    <location>
        <begin position="682"/>
        <end position="707"/>
    </location>
</feature>
<comment type="subcellular location">
    <subcellularLocation>
        <location evidence="1">Cell membrane</location>
        <topology evidence="1">Multi-pass membrane protein</topology>
    </subcellularLocation>
</comment>
<comment type="similarity">
    <text evidence="2">Belongs to the resistance-nodulation-cell division (RND) (TC 2.A.6) family. MmpL subfamily.</text>
</comment>
<evidence type="ECO:0000256" key="7">
    <source>
        <dbReference type="SAM" id="MobiDB-lite"/>
    </source>
</evidence>
<feature type="transmembrane region" description="Helical" evidence="8">
    <location>
        <begin position="237"/>
        <end position="258"/>
    </location>
</feature>
<feature type="domain" description="Membrane transport protein MMPL" evidence="9">
    <location>
        <begin position="74"/>
        <end position="404"/>
    </location>
</feature>
<dbReference type="Gene3D" id="1.20.1640.10">
    <property type="entry name" value="Multidrug efflux transporter AcrB transmembrane domain"/>
    <property type="match status" value="2"/>
</dbReference>
<proteinExistence type="inferred from homology"/>
<feature type="region of interest" description="Disordered" evidence="7">
    <location>
        <begin position="1"/>
        <end position="34"/>
    </location>
</feature>
<reference evidence="10 11" key="1">
    <citation type="submission" date="2020-03" db="EMBL/GenBank/DDBJ databases">
        <title>Draft genome of Streptomyces sp. ventii, isolated from the Axial Seamount in the Pacific Ocean, and resequencing of the two type strains Streptomyces lonarensis strain NCL 716 and Streptomyces bohaiensis strain 11A07.</title>
        <authorList>
            <person name="Loughran R.M."/>
            <person name="Pfannmuller K.M."/>
            <person name="Wasson B.J."/>
            <person name="Deadmond M.C."/>
            <person name="Paddock B.E."/>
            <person name="Koyack M.J."/>
            <person name="Gallegos D.A."/>
            <person name="Mitchell E.A."/>
            <person name="Ushijima B."/>
            <person name="Saw J.H."/>
            <person name="Mcphail K.L."/>
            <person name="Videau P."/>
        </authorList>
    </citation>
    <scope>NUCLEOTIDE SEQUENCE [LARGE SCALE GENOMIC DNA]</scope>
    <source>
        <strain evidence="10 11">NCL716</strain>
    </source>
</reference>
<organism evidence="10 11">
    <name type="scientific">Streptomyces lonarensis</name>
    <dbReference type="NCBI Taxonomy" id="700599"/>
    <lineage>
        <taxon>Bacteria</taxon>
        <taxon>Bacillati</taxon>
        <taxon>Actinomycetota</taxon>
        <taxon>Actinomycetes</taxon>
        <taxon>Kitasatosporales</taxon>
        <taxon>Streptomycetaceae</taxon>
        <taxon>Streptomyces</taxon>
    </lineage>
</organism>
<name>A0A7X6I0L0_9ACTN</name>
<dbReference type="SUPFAM" id="SSF82866">
    <property type="entry name" value="Multidrug efflux transporter AcrB transmembrane domain"/>
    <property type="match status" value="2"/>
</dbReference>
<feature type="transmembrane region" description="Helical" evidence="8">
    <location>
        <begin position="212"/>
        <end position="230"/>
    </location>
</feature>
<evidence type="ECO:0000313" key="11">
    <source>
        <dbReference type="Proteomes" id="UP000578686"/>
    </source>
</evidence>
<feature type="compositionally biased region" description="Low complexity" evidence="7">
    <location>
        <begin position="7"/>
        <end position="17"/>
    </location>
</feature>
<feature type="transmembrane region" description="Helical" evidence="8">
    <location>
        <begin position="654"/>
        <end position="676"/>
    </location>
</feature>
<feature type="transmembrane region" description="Helical" evidence="8">
    <location>
        <begin position="403"/>
        <end position="423"/>
    </location>
</feature>
<evidence type="ECO:0000256" key="3">
    <source>
        <dbReference type="ARBA" id="ARBA00022475"/>
    </source>
</evidence>
<dbReference type="AlphaFoldDB" id="A0A7X6I0L0"/>
<protein>
    <submittedName>
        <fullName evidence="10">MMPL family transporter</fullName>
    </submittedName>
</protein>
<dbReference type="Pfam" id="PF03176">
    <property type="entry name" value="MMPL"/>
    <property type="match status" value="2"/>
</dbReference>
<evidence type="ECO:0000259" key="9">
    <source>
        <dbReference type="Pfam" id="PF03176"/>
    </source>
</evidence>
<dbReference type="PANTHER" id="PTHR33406:SF6">
    <property type="entry name" value="MEMBRANE PROTEIN YDGH-RELATED"/>
    <property type="match status" value="1"/>
</dbReference>
<dbReference type="EMBL" id="JAAVJD010000209">
    <property type="protein sequence ID" value="NJQ07873.1"/>
    <property type="molecule type" value="Genomic_DNA"/>
</dbReference>
<dbReference type="InterPro" id="IPR050545">
    <property type="entry name" value="Mycobact_MmpL"/>
</dbReference>
<keyword evidence="5 8" id="KW-1133">Transmembrane helix</keyword>
<feature type="transmembrane region" description="Helical" evidence="8">
    <location>
        <begin position="548"/>
        <end position="566"/>
    </location>
</feature>
<accession>A0A7X6I0L0</accession>
<dbReference type="InterPro" id="IPR004869">
    <property type="entry name" value="MMPL_dom"/>
</dbReference>
<dbReference type="RefSeq" id="WP_167973227.1">
    <property type="nucleotide sequence ID" value="NZ_JAAVJD010000209.1"/>
</dbReference>
<feature type="transmembrane region" description="Helical" evidence="8">
    <location>
        <begin position="346"/>
        <end position="367"/>
    </location>
</feature>
<feature type="transmembrane region" description="Helical" evidence="8">
    <location>
        <begin position="40"/>
        <end position="60"/>
    </location>
</feature>
<evidence type="ECO:0000313" key="10">
    <source>
        <dbReference type="EMBL" id="NJQ07873.1"/>
    </source>
</evidence>
<evidence type="ECO:0000256" key="1">
    <source>
        <dbReference type="ARBA" id="ARBA00004651"/>
    </source>
</evidence>
<feature type="domain" description="Membrane transport protein MMPL" evidence="9">
    <location>
        <begin position="437"/>
        <end position="714"/>
    </location>
</feature>
<evidence type="ECO:0000256" key="8">
    <source>
        <dbReference type="SAM" id="Phobius"/>
    </source>
</evidence>
<evidence type="ECO:0000256" key="4">
    <source>
        <dbReference type="ARBA" id="ARBA00022692"/>
    </source>
</evidence>
<feature type="non-terminal residue" evidence="10">
    <location>
        <position position="755"/>
    </location>
</feature>
<feature type="transmembrane region" description="Helical" evidence="8">
    <location>
        <begin position="270"/>
        <end position="292"/>
    </location>
</feature>
<feature type="transmembrane region" description="Helical" evidence="8">
    <location>
        <begin position="573"/>
        <end position="594"/>
    </location>
</feature>
<evidence type="ECO:0000256" key="5">
    <source>
        <dbReference type="ARBA" id="ARBA00022989"/>
    </source>
</evidence>
<keyword evidence="4 8" id="KW-0812">Transmembrane</keyword>
<keyword evidence="6 8" id="KW-0472">Membrane</keyword>
<evidence type="ECO:0000256" key="2">
    <source>
        <dbReference type="ARBA" id="ARBA00010157"/>
    </source>
</evidence>
<evidence type="ECO:0000256" key="6">
    <source>
        <dbReference type="ARBA" id="ARBA00023136"/>
    </source>
</evidence>
<gene>
    <name evidence="10" type="ORF">HCN56_20365</name>
</gene>
<dbReference type="Proteomes" id="UP000578686">
    <property type="component" value="Unassembled WGS sequence"/>
</dbReference>
<keyword evidence="3" id="KW-1003">Cell membrane</keyword>
<feature type="compositionally biased region" description="Gly residues" evidence="7">
    <location>
        <begin position="18"/>
        <end position="33"/>
    </location>
</feature>
<dbReference type="PANTHER" id="PTHR33406">
    <property type="entry name" value="MEMBRANE PROTEIN MJ1562-RELATED"/>
    <property type="match status" value="1"/>
</dbReference>